<reference evidence="1 2" key="1">
    <citation type="submission" date="2022-04" db="EMBL/GenBank/DDBJ databases">
        <title>Genome sequence of C. roseum typestrain.</title>
        <authorList>
            <person name="Poehlein A."/>
            <person name="Schoch T."/>
            <person name="Duerre P."/>
            <person name="Daniel R."/>
        </authorList>
    </citation>
    <scope>NUCLEOTIDE SEQUENCE [LARGE SCALE GENOMIC DNA]</scope>
    <source>
        <strain evidence="1 2">DSM 7320</strain>
    </source>
</reference>
<evidence type="ECO:0000313" key="2">
    <source>
        <dbReference type="Proteomes" id="UP000190951"/>
    </source>
</evidence>
<name>A0A1S8KZR7_9CLOT</name>
<gene>
    <name evidence="1" type="ORF">CROST_022430</name>
</gene>
<dbReference type="KEGG" id="crw:CROST_022430"/>
<dbReference type="Proteomes" id="UP000190951">
    <property type="component" value="Chromosome"/>
</dbReference>
<keyword evidence="2" id="KW-1185">Reference proteome</keyword>
<organism evidence="1 2">
    <name type="scientific">Clostridium felsineum</name>
    <dbReference type="NCBI Taxonomy" id="36839"/>
    <lineage>
        <taxon>Bacteria</taxon>
        <taxon>Bacillati</taxon>
        <taxon>Bacillota</taxon>
        <taxon>Clostridia</taxon>
        <taxon>Eubacteriales</taxon>
        <taxon>Clostridiaceae</taxon>
        <taxon>Clostridium</taxon>
    </lineage>
</organism>
<dbReference type="AlphaFoldDB" id="A0A1S8KZR7"/>
<dbReference type="STRING" id="84029.CROST_35510"/>
<evidence type="ECO:0000313" key="1">
    <source>
        <dbReference type="EMBL" id="URZ11526.1"/>
    </source>
</evidence>
<accession>A0A1S8KZR7</accession>
<protein>
    <submittedName>
        <fullName evidence="1">Uncharacterized protein</fullName>
    </submittedName>
</protein>
<proteinExistence type="predicted"/>
<sequence length="51" mass="6240">MLIIATTKLNIPEENFWKMTARKFFMLWEDYQEFNGMISEEEKVVYANEIF</sequence>
<dbReference type="EMBL" id="CP096983">
    <property type="protein sequence ID" value="URZ11526.1"/>
    <property type="molecule type" value="Genomic_DNA"/>
</dbReference>
<dbReference type="RefSeq" id="WP_139355998.1">
    <property type="nucleotide sequence ID" value="NZ_CP096983.1"/>
</dbReference>